<evidence type="ECO:0000256" key="1">
    <source>
        <dbReference type="ARBA" id="ARBA00006850"/>
    </source>
</evidence>
<sequence length="146" mass="16786">MSTNEEDLYLQSYPFTTAAAIIGSVDRKVIVNLWDGRTLVGVLRTFDQFGNLVIHDGVERIYLLDKKQYAESEKPRTYLIRGENVVMMVELDIDMEDESLSELMRIDYDSAKKTWKKRCQDSLDKNTEDSTILHDNGMFSAACALY</sequence>
<name>A0A871RDM7_DEKBR</name>
<evidence type="ECO:0000313" key="7">
    <source>
        <dbReference type="Proteomes" id="UP000663131"/>
    </source>
</evidence>
<dbReference type="PROSITE" id="PS52002">
    <property type="entry name" value="SM"/>
    <property type="match status" value="1"/>
</dbReference>
<keyword evidence="3" id="KW-0694">RNA-binding</keyword>
<dbReference type="InterPro" id="IPR044642">
    <property type="entry name" value="PTHR15588"/>
</dbReference>
<dbReference type="PANTHER" id="PTHR15588:SF8">
    <property type="entry name" value="U6 SNRNA-ASSOCIATED SM-LIKE PROTEIN LSM1"/>
    <property type="match status" value="1"/>
</dbReference>
<dbReference type="Gene3D" id="2.30.30.100">
    <property type="match status" value="1"/>
</dbReference>
<dbReference type="Proteomes" id="UP000663131">
    <property type="component" value="Chromosome 9"/>
</dbReference>
<dbReference type="GO" id="GO:0000290">
    <property type="term" value="P:deadenylation-dependent decapping of nuclear-transcribed mRNA"/>
    <property type="evidence" value="ECO:0007669"/>
    <property type="project" value="TreeGrafter"/>
</dbReference>
<feature type="domain" description="Sm" evidence="5">
    <location>
        <begin position="16"/>
        <end position="94"/>
    </location>
</feature>
<dbReference type="InterPro" id="IPR047575">
    <property type="entry name" value="Sm"/>
</dbReference>
<dbReference type="EMBL" id="CP063137">
    <property type="protein sequence ID" value="QOU21868.1"/>
    <property type="molecule type" value="Genomic_DNA"/>
</dbReference>
<dbReference type="PANTHER" id="PTHR15588">
    <property type="entry name" value="LSM1"/>
    <property type="match status" value="1"/>
</dbReference>
<keyword evidence="2" id="KW-0507">mRNA processing</keyword>
<gene>
    <name evidence="6" type="ORF">BRETT_002032</name>
</gene>
<reference evidence="6" key="2">
    <citation type="journal article" name="BMC Genomics">
        <title>New genome assemblies reveal patterns of domestication and adaptation across Brettanomyces (Dekkera) species.</title>
        <authorList>
            <person name="Roach M.J."/>
            <person name="Borneman A.R."/>
        </authorList>
    </citation>
    <scope>NUCLEOTIDE SEQUENCE</scope>
    <source>
        <strain evidence="6">UCD 2041</strain>
    </source>
</reference>
<proteinExistence type="inferred from homology"/>
<protein>
    <recommendedName>
        <fullName evidence="5">Sm domain-containing protein</fullName>
    </recommendedName>
</protein>
<keyword evidence="4" id="KW-0687">Ribonucleoprotein</keyword>
<evidence type="ECO:0000256" key="3">
    <source>
        <dbReference type="ARBA" id="ARBA00022884"/>
    </source>
</evidence>
<dbReference type="OrthoDB" id="10263346at2759"/>
<comment type="similarity">
    <text evidence="1">Belongs to the snRNP Sm proteins family.</text>
</comment>
<dbReference type="KEGG" id="bbrx:BRETT_002032"/>
<evidence type="ECO:0000259" key="5">
    <source>
        <dbReference type="PROSITE" id="PS52002"/>
    </source>
</evidence>
<dbReference type="GO" id="GO:0006397">
    <property type="term" value="P:mRNA processing"/>
    <property type="evidence" value="ECO:0007669"/>
    <property type="project" value="UniProtKB-KW"/>
</dbReference>
<dbReference type="GO" id="GO:0003729">
    <property type="term" value="F:mRNA binding"/>
    <property type="evidence" value="ECO:0007669"/>
    <property type="project" value="TreeGrafter"/>
</dbReference>
<reference evidence="6" key="1">
    <citation type="submission" date="2020-10" db="EMBL/GenBank/DDBJ databases">
        <authorList>
            <person name="Palmer J.M."/>
        </authorList>
    </citation>
    <scope>NUCLEOTIDE SEQUENCE</scope>
    <source>
        <strain evidence="6">UCD 2041</strain>
    </source>
</reference>
<dbReference type="Pfam" id="PF01423">
    <property type="entry name" value="LSM"/>
    <property type="match status" value="1"/>
</dbReference>
<dbReference type="GeneID" id="64573956"/>
<dbReference type="InterPro" id="IPR001163">
    <property type="entry name" value="Sm_dom_euk/arc"/>
</dbReference>
<dbReference type="GO" id="GO:0000932">
    <property type="term" value="C:P-body"/>
    <property type="evidence" value="ECO:0007669"/>
    <property type="project" value="TreeGrafter"/>
</dbReference>
<evidence type="ECO:0000313" key="6">
    <source>
        <dbReference type="EMBL" id="QOU21868.1"/>
    </source>
</evidence>
<dbReference type="InterPro" id="IPR010920">
    <property type="entry name" value="LSM_dom_sf"/>
</dbReference>
<dbReference type="SMART" id="SM00651">
    <property type="entry name" value="Sm"/>
    <property type="match status" value="1"/>
</dbReference>
<dbReference type="SUPFAM" id="SSF50182">
    <property type="entry name" value="Sm-like ribonucleoproteins"/>
    <property type="match status" value="1"/>
</dbReference>
<evidence type="ECO:0000256" key="4">
    <source>
        <dbReference type="ARBA" id="ARBA00023274"/>
    </source>
</evidence>
<dbReference type="GO" id="GO:1990904">
    <property type="term" value="C:ribonucleoprotein complex"/>
    <property type="evidence" value="ECO:0007669"/>
    <property type="project" value="UniProtKB-KW"/>
</dbReference>
<dbReference type="RefSeq" id="XP_041138361.1">
    <property type="nucleotide sequence ID" value="XM_041280570.1"/>
</dbReference>
<accession>A0A871RDM7</accession>
<dbReference type="GO" id="GO:1990726">
    <property type="term" value="C:Lsm1-7-Pat1 complex"/>
    <property type="evidence" value="ECO:0007669"/>
    <property type="project" value="TreeGrafter"/>
</dbReference>
<dbReference type="AlphaFoldDB" id="A0A871RDM7"/>
<evidence type="ECO:0000256" key="2">
    <source>
        <dbReference type="ARBA" id="ARBA00022664"/>
    </source>
</evidence>
<organism evidence="6 7">
    <name type="scientific">Dekkera bruxellensis</name>
    <name type="common">Brettanomyces custersii</name>
    <dbReference type="NCBI Taxonomy" id="5007"/>
    <lineage>
        <taxon>Eukaryota</taxon>
        <taxon>Fungi</taxon>
        <taxon>Dikarya</taxon>
        <taxon>Ascomycota</taxon>
        <taxon>Saccharomycotina</taxon>
        <taxon>Pichiomycetes</taxon>
        <taxon>Pichiales</taxon>
        <taxon>Pichiaceae</taxon>
        <taxon>Brettanomyces</taxon>
    </lineage>
</organism>